<name>W9CLL9_SCLBF</name>
<keyword evidence="4 11" id="KW-0863">Zinc-finger</keyword>
<feature type="compositionally biased region" description="Low complexity" evidence="14">
    <location>
        <begin position="1151"/>
        <end position="1164"/>
    </location>
</feature>
<proteinExistence type="predicted"/>
<dbReference type="GO" id="GO:0005634">
    <property type="term" value="C:nucleus"/>
    <property type="evidence" value="ECO:0007669"/>
    <property type="project" value="UniProtKB-SubCell"/>
</dbReference>
<dbReference type="SMART" id="SM00361">
    <property type="entry name" value="RRM_1"/>
    <property type="match status" value="1"/>
</dbReference>
<feature type="compositionally biased region" description="Basic and acidic residues" evidence="14">
    <location>
        <begin position="428"/>
        <end position="443"/>
    </location>
</feature>
<feature type="region of interest" description="Disordered" evidence="14">
    <location>
        <begin position="859"/>
        <end position="887"/>
    </location>
</feature>
<dbReference type="InterPro" id="IPR035979">
    <property type="entry name" value="RBD_domain_sf"/>
</dbReference>
<dbReference type="EMBL" id="AYSA01000125">
    <property type="protein sequence ID" value="ESZ96741.1"/>
    <property type="molecule type" value="Genomic_DNA"/>
</dbReference>
<feature type="coiled-coil region" evidence="13">
    <location>
        <begin position="81"/>
        <end position="109"/>
    </location>
</feature>
<gene>
    <name evidence="17" type="ORF">SBOR_2885</name>
</gene>
<keyword evidence="3" id="KW-0479">Metal-binding</keyword>
<feature type="compositionally biased region" description="Low complexity" evidence="14">
    <location>
        <begin position="1017"/>
        <end position="1030"/>
    </location>
</feature>
<dbReference type="InterPro" id="IPR000504">
    <property type="entry name" value="RRM_dom"/>
</dbReference>
<evidence type="ECO:0000256" key="9">
    <source>
        <dbReference type="ARBA" id="ARBA00023163"/>
    </source>
</evidence>
<dbReference type="SUPFAM" id="SSF57850">
    <property type="entry name" value="RING/U-box"/>
    <property type="match status" value="1"/>
</dbReference>
<feature type="compositionally biased region" description="Polar residues" evidence="14">
    <location>
        <begin position="563"/>
        <end position="584"/>
    </location>
</feature>
<evidence type="ECO:0000313" key="17">
    <source>
        <dbReference type="EMBL" id="ESZ96741.1"/>
    </source>
</evidence>
<dbReference type="PROSITE" id="PS50089">
    <property type="entry name" value="ZF_RING_2"/>
    <property type="match status" value="1"/>
</dbReference>
<dbReference type="InterPro" id="IPR013083">
    <property type="entry name" value="Znf_RING/FYVE/PHD"/>
</dbReference>
<feature type="region of interest" description="Disordered" evidence="14">
    <location>
        <begin position="428"/>
        <end position="526"/>
    </location>
</feature>
<feature type="region of interest" description="Disordered" evidence="14">
    <location>
        <begin position="1130"/>
        <end position="1296"/>
    </location>
</feature>
<dbReference type="PANTHER" id="PTHR12603:SF0">
    <property type="entry name" value="CCR4-NOT TRANSCRIPTION COMPLEX SUBUNIT 4"/>
    <property type="match status" value="1"/>
</dbReference>
<dbReference type="SMART" id="SM00360">
    <property type="entry name" value="RRM"/>
    <property type="match status" value="1"/>
</dbReference>
<evidence type="ECO:0000256" key="8">
    <source>
        <dbReference type="ARBA" id="ARBA00023054"/>
    </source>
</evidence>
<feature type="compositionally biased region" description="Low complexity" evidence="14">
    <location>
        <begin position="1224"/>
        <end position="1234"/>
    </location>
</feature>
<evidence type="ECO:0008006" key="19">
    <source>
        <dbReference type="Google" id="ProtNLM"/>
    </source>
</evidence>
<dbReference type="InterPro" id="IPR034261">
    <property type="entry name" value="CNOT4_RRM"/>
</dbReference>
<dbReference type="FunFam" id="3.30.40.10:FF:000006">
    <property type="entry name" value="CCR4-NOT transcription complex subunit 4"/>
    <property type="match status" value="1"/>
</dbReference>
<dbReference type="GO" id="GO:0016567">
    <property type="term" value="P:protein ubiquitination"/>
    <property type="evidence" value="ECO:0007669"/>
    <property type="project" value="TreeGrafter"/>
</dbReference>
<dbReference type="OrthoDB" id="1923159at2759"/>
<dbReference type="InterPro" id="IPR039780">
    <property type="entry name" value="Mot2"/>
</dbReference>
<reference evidence="17 18" key="1">
    <citation type="journal article" date="2014" name="Genome Announc.">
        <title>Draft genome sequence of Sclerotinia borealis, a psychrophilic plant pathogenic fungus.</title>
        <authorList>
            <person name="Mardanov A.V."/>
            <person name="Beletsky A.V."/>
            <person name="Kadnikov V.V."/>
            <person name="Ignatov A.N."/>
            <person name="Ravin N.V."/>
        </authorList>
    </citation>
    <scope>NUCLEOTIDE SEQUENCE [LARGE SCALE GENOMIC DNA]</scope>
    <source>
        <strain evidence="18">F-4157</strain>
    </source>
</reference>
<dbReference type="GO" id="GO:0003723">
    <property type="term" value="F:RNA binding"/>
    <property type="evidence" value="ECO:0007669"/>
    <property type="project" value="UniProtKB-UniRule"/>
</dbReference>
<dbReference type="SUPFAM" id="SSF54928">
    <property type="entry name" value="RNA-binding domain, RBD"/>
    <property type="match status" value="1"/>
</dbReference>
<dbReference type="InterPro" id="IPR012677">
    <property type="entry name" value="Nucleotide-bd_a/b_plait_sf"/>
</dbReference>
<feature type="compositionally biased region" description="Polar residues" evidence="14">
    <location>
        <begin position="540"/>
        <end position="550"/>
    </location>
</feature>
<keyword evidence="5" id="KW-0862">Zinc</keyword>
<feature type="compositionally biased region" description="Pro residues" evidence="14">
    <location>
        <begin position="1235"/>
        <end position="1244"/>
    </location>
</feature>
<keyword evidence="8 13" id="KW-0175">Coiled coil</keyword>
<dbReference type="GO" id="GO:0051254">
    <property type="term" value="P:positive regulation of RNA metabolic process"/>
    <property type="evidence" value="ECO:0007669"/>
    <property type="project" value="UniProtKB-ARBA"/>
</dbReference>
<evidence type="ECO:0000259" key="15">
    <source>
        <dbReference type="PROSITE" id="PS50089"/>
    </source>
</evidence>
<evidence type="ECO:0000256" key="6">
    <source>
        <dbReference type="ARBA" id="ARBA00022884"/>
    </source>
</evidence>
<dbReference type="InterPro" id="IPR039515">
    <property type="entry name" value="NOT4_mRING-HC-C4C4"/>
</dbReference>
<dbReference type="Gene3D" id="3.30.70.330">
    <property type="match status" value="1"/>
</dbReference>
<evidence type="ECO:0000256" key="3">
    <source>
        <dbReference type="ARBA" id="ARBA00022723"/>
    </source>
</evidence>
<feature type="region of interest" description="Disordered" evidence="14">
    <location>
        <begin position="735"/>
        <end position="766"/>
    </location>
</feature>
<evidence type="ECO:0000256" key="12">
    <source>
        <dbReference type="PROSITE-ProRule" id="PRU00176"/>
    </source>
</evidence>
<evidence type="ECO:0000256" key="7">
    <source>
        <dbReference type="ARBA" id="ARBA00023015"/>
    </source>
</evidence>
<feature type="domain" description="RRM" evidence="16">
    <location>
        <begin position="120"/>
        <end position="208"/>
    </location>
</feature>
<feature type="compositionally biased region" description="Pro residues" evidence="14">
    <location>
        <begin position="865"/>
        <end position="876"/>
    </location>
</feature>
<feature type="compositionally biased region" description="Low complexity" evidence="14">
    <location>
        <begin position="604"/>
        <end position="620"/>
    </location>
</feature>
<dbReference type="CDD" id="cd12438">
    <property type="entry name" value="RRM_CNOT4"/>
    <property type="match status" value="1"/>
</dbReference>
<dbReference type="STRING" id="1432307.W9CLL9"/>
<dbReference type="PROSITE" id="PS50102">
    <property type="entry name" value="RRM"/>
    <property type="match status" value="1"/>
</dbReference>
<comment type="caution">
    <text evidence="17">The sequence shown here is derived from an EMBL/GenBank/DDBJ whole genome shotgun (WGS) entry which is preliminary data.</text>
</comment>
<feature type="compositionally biased region" description="Polar residues" evidence="14">
    <location>
        <begin position="1141"/>
        <end position="1150"/>
    </location>
</feature>
<protein>
    <recommendedName>
        <fullName evidence="19">General negative regulator of transcription subunit 4</fullName>
    </recommendedName>
</protein>
<feature type="compositionally biased region" description="Low complexity" evidence="14">
    <location>
        <begin position="326"/>
        <end position="339"/>
    </location>
</feature>
<dbReference type="GO" id="GO:0061630">
    <property type="term" value="F:ubiquitin protein ligase activity"/>
    <property type="evidence" value="ECO:0007669"/>
    <property type="project" value="UniProtKB-ARBA"/>
</dbReference>
<keyword evidence="7" id="KW-0805">Transcription regulation</keyword>
<dbReference type="CDD" id="cd16618">
    <property type="entry name" value="mRING-HC-C4C4_CNOT4"/>
    <property type="match status" value="1"/>
</dbReference>
<evidence type="ECO:0000256" key="11">
    <source>
        <dbReference type="PROSITE-ProRule" id="PRU00175"/>
    </source>
</evidence>
<dbReference type="FunFam" id="3.30.70.330:FF:000257">
    <property type="entry name" value="CCR4-NOT core complex subunit Not4"/>
    <property type="match status" value="1"/>
</dbReference>
<keyword evidence="9" id="KW-0804">Transcription</keyword>
<feature type="coiled-coil region" evidence="13">
    <location>
        <begin position="1569"/>
        <end position="1596"/>
    </location>
</feature>
<accession>W9CLL9</accession>
<feature type="compositionally biased region" description="Polar residues" evidence="14">
    <location>
        <begin position="508"/>
        <end position="526"/>
    </location>
</feature>
<feature type="region of interest" description="Disordered" evidence="14">
    <location>
        <begin position="540"/>
        <end position="622"/>
    </location>
</feature>
<dbReference type="InterPro" id="IPR001841">
    <property type="entry name" value="Znf_RING"/>
</dbReference>
<feature type="region of interest" description="Disordered" evidence="14">
    <location>
        <begin position="232"/>
        <end position="376"/>
    </location>
</feature>
<dbReference type="GO" id="GO:0008270">
    <property type="term" value="F:zinc ion binding"/>
    <property type="evidence" value="ECO:0007669"/>
    <property type="project" value="UniProtKB-KW"/>
</dbReference>
<feature type="compositionally biased region" description="Polar residues" evidence="14">
    <location>
        <begin position="487"/>
        <end position="498"/>
    </location>
</feature>
<dbReference type="Pfam" id="PF00076">
    <property type="entry name" value="RRM_1"/>
    <property type="match status" value="1"/>
</dbReference>
<feature type="compositionally biased region" description="Low complexity" evidence="14">
    <location>
        <begin position="265"/>
        <end position="283"/>
    </location>
</feature>
<dbReference type="GO" id="GO:0000956">
    <property type="term" value="P:nuclear-transcribed mRNA catabolic process"/>
    <property type="evidence" value="ECO:0007669"/>
    <property type="project" value="UniProtKB-ARBA"/>
</dbReference>
<feature type="compositionally biased region" description="Acidic residues" evidence="14">
    <location>
        <begin position="344"/>
        <end position="360"/>
    </location>
</feature>
<evidence type="ECO:0000256" key="2">
    <source>
        <dbReference type="ARBA" id="ARBA00022491"/>
    </source>
</evidence>
<dbReference type="GO" id="GO:0010557">
    <property type="term" value="P:positive regulation of macromolecule biosynthetic process"/>
    <property type="evidence" value="ECO:0007669"/>
    <property type="project" value="UniProtKB-ARBA"/>
</dbReference>
<evidence type="ECO:0000256" key="14">
    <source>
        <dbReference type="SAM" id="MobiDB-lite"/>
    </source>
</evidence>
<keyword evidence="2" id="KW-0678">Repressor</keyword>
<feature type="region of interest" description="Disordered" evidence="14">
    <location>
        <begin position="986"/>
        <end position="1050"/>
    </location>
</feature>
<comment type="subcellular location">
    <subcellularLocation>
        <location evidence="1">Nucleus</location>
    </subcellularLocation>
</comment>
<evidence type="ECO:0000256" key="10">
    <source>
        <dbReference type="ARBA" id="ARBA00023242"/>
    </source>
</evidence>
<dbReference type="PANTHER" id="PTHR12603">
    <property type="entry name" value="CCR4-NOT TRANSCRIPTION COMPLEX RELATED"/>
    <property type="match status" value="1"/>
</dbReference>
<feature type="domain" description="RING-type" evidence="15">
    <location>
        <begin position="15"/>
        <end position="58"/>
    </location>
</feature>
<feature type="compositionally biased region" description="Polar residues" evidence="14">
    <location>
        <begin position="304"/>
        <end position="316"/>
    </location>
</feature>
<sequence length="1605" mass="171460">MAPQDSFIDEDDDTCPLCVEEFDLSDKNFQPCPCGYQICQFCFNNIKNNINGLCPACRRPYDEKTIKWKVVTPEEVAQFKANVQKNAKKKAEIRQKEAQKREVESLNRKHLAGLRVVQKNLVYVVGLSPSIREDELLQTLRGEKYFGQYGKIIKIVVSKSKQNESAQNAGSLGVYVTFASKSDAERCISAVNGSPNGDRILRAQLGTTKYCSAYLRNEVCTNKQCMFLHEPGDNDDSYSRQDLSSINSVNSQRPLPSKASSSRTQAQAAPPIQQAQPLAAATQSMAREASKDGSDSGEGPALPSTANWANRGVPQQRSRRGSHDTSGAAPSPSISNAISLTAEAVEEDTPELVEDQEESFGEASPIEAPEPTPLIDDISHPVKESLGVELLRSINSDVLNWDGPKLHEEDLASFPPLFDDNGGEKRRLMREQQQEEERLHMEQESQADIQSVPEPVEEQEPESGSLQLGGEPEDNGREINQPPGFQRRQSSQLPIQRGSTGGPFGPSLGQQQNYPQNISNLSSVNGRSLTPLQQSQLSMFKSPSGVQSSFMDHVPSPGGLGNPLNQNSALFQQQGHNRQSSRYSFAQDGAAGSSSIKPSANTKMMQQQASMMPPSSHPQQGFQSFNSSIPAPPGLSGLKSNTPPVGGGMFGQGHGFGNMMGGGSSFGGATKENGNEMLREMLRGRPNAGGNQGLDTSKREYMFPNFLHQQFPSASSTPAPASGLLASLYGPQTGAFHDFGQKQKKKGKKHRHANTSSSGGGGLVDLADPSILQARMQHQQQSNAGVGQGLFGGQAQGGYNPNIISKMDASGALASHCVWKMKDSTFDDESISHNVDALVSDSVPDDLPMNYGEISREVSRSNTPAFPPGLPNPHAHPAPAVREDPIGKPSKILPAVAPFTPSRQSSMSYAPRVATPLAMSQPSTPSPVKSKVLPVAIPEAPVSQTQAKQEIKSLAIMSGISKEIAAQASTPVPVVPTTPLLSAAITPATQRNLSTEEYPALGAQKETRPPVSRKVSKTAASSSKAPSTPKISNAQKSAKTSEKRATPAVLTITTSTRPAPKVVGPPETLSKITASVSEFPSLPASKPVQTTFKTIKVTQTPKTEVPLMGSPAPISATSVTPYPLHFGRQFSVGSSEVPDTPSEQDNASIMSATASRASSPAPSRNGQPRPPKLNTAQKNKLKMEKKEKALEAQMAAAAESKRTDEEQAPVLGRKTKQRKEKTNVSSAASSSTPVPSRPASPPPVVAAREESKLAEPIIPEKPISSGSDKFVSKIEARAKNKAKAQQSTPAPEPPRAPIVEDEEFAEKLTAPTSASLVQQLQSDGSIPNISEHAIFKTPIGVGNEKKREKDTAPVLDVNPKLNISPEERAALNAGKPVHKIASGSIRIMLTPNGDCVRNLSAEEENRFLELQARLAADAGPTAFVSAKHNASTGFNLVGGRAVPNGPPSYFPSTAACNTTPLDAVSKIQRDEALSYINQYVLPSLSNNAQLERALSTNALSGDMLQGSEPSSWAPLSGGSPDNLQAFPYGSSPGDGSILDAGIENMTATLTGGRDIDRGPQATNVQLLSEKESESAMQIAKKETQELEKRLLAVLKKNRKLLLTGH</sequence>
<feature type="compositionally biased region" description="Basic residues" evidence="14">
    <location>
        <begin position="742"/>
        <end position="753"/>
    </location>
</feature>
<keyword evidence="10" id="KW-0539">Nucleus</keyword>
<evidence type="ECO:0000256" key="1">
    <source>
        <dbReference type="ARBA" id="ARBA00004123"/>
    </source>
</evidence>
<evidence type="ECO:0000313" key="18">
    <source>
        <dbReference type="Proteomes" id="UP000019487"/>
    </source>
</evidence>
<dbReference type="InterPro" id="IPR003954">
    <property type="entry name" value="RRM_euk-type"/>
</dbReference>
<feature type="compositionally biased region" description="Polar residues" evidence="14">
    <location>
        <begin position="592"/>
        <end position="603"/>
    </location>
</feature>
<keyword evidence="18" id="KW-1185">Reference proteome</keyword>
<dbReference type="GO" id="GO:0030015">
    <property type="term" value="C:CCR4-NOT core complex"/>
    <property type="evidence" value="ECO:0007669"/>
    <property type="project" value="UniProtKB-ARBA"/>
</dbReference>
<evidence type="ECO:0000256" key="5">
    <source>
        <dbReference type="ARBA" id="ARBA00022833"/>
    </source>
</evidence>
<evidence type="ECO:0000256" key="13">
    <source>
        <dbReference type="SAM" id="Coils"/>
    </source>
</evidence>
<feature type="compositionally biased region" description="Basic and acidic residues" evidence="14">
    <location>
        <begin position="1181"/>
        <end position="1190"/>
    </location>
</feature>
<feature type="compositionally biased region" description="Polar residues" evidence="14">
    <location>
        <begin position="240"/>
        <end position="264"/>
    </location>
</feature>
<dbReference type="Pfam" id="PF14570">
    <property type="entry name" value="zf-RING_4"/>
    <property type="match status" value="1"/>
</dbReference>
<dbReference type="HOGENOM" id="CLU_001793_0_0_1"/>
<dbReference type="Proteomes" id="UP000019487">
    <property type="component" value="Unassembled WGS sequence"/>
</dbReference>
<organism evidence="17 18">
    <name type="scientific">Sclerotinia borealis (strain F-4128)</name>
    <dbReference type="NCBI Taxonomy" id="1432307"/>
    <lineage>
        <taxon>Eukaryota</taxon>
        <taxon>Fungi</taxon>
        <taxon>Dikarya</taxon>
        <taxon>Ascomycota</taxon>
        <taxon>Pezizomycotina</taxon>
        <taxon>Leotiomycetes</taxon>
        <taxon>Helotiales</taxon>
        <taxon>Sclerotiniaceae</taxon>
        <taxon>Sclerotinia</taxon>
    </lineage>
</organism>
<evidence type="ECO:0000256" key="4">
    <source>
        <dbReference type="ARBA" id="ARBA00022771"/>
    </source>
</evidence>
<evidence type="ECO:0000259" key="16">
    <source>
        <dbReference type="PROSITE" id="PS50102"/>
    </source>
</evidence>
<keyword evidence="6 12" id="KW-0694">RNA-binding</keyword>
<dbReference type="Gene3D" id="3.30.40.10">
    <property type="entry name" value="Zinc/RING finger domain, C3HC4 (zinc finger)"/>
    <property type="match status" value="1"/>
</dbReference>